<dbReference type="InterPro" id="IPR029016">
    <property type="entry name" value="GAF-like_dom_sf"/>
</dbReference>
<dbReference type="RefSeq" id="WP_010884006.1">
    <property type="nucleotide sequence ID" value="NC_000958.1"/>
</dbReference>
<dbReference type="KEGG" id="dra:DR_B0044"/>
<protein>
    <submittedName>
        <fullName evidence="3">GGDEF family protein</fullName>
    </submittedName>
</protein>
<dbReference type="InterPro" id="IPR043128">
    <property type="entry name" value="Rev_trsase/Diguanyl_cyclase"/>
</dbReference>
<keyword evidence="4" id="KW-1185">Reference proteome</keyword>
<dbReference type="Pfam" id="PF00990">
    <property type="entry name" value="GGDEF"/>
    <property type="match status" value="1"/>
</dbReference>
<evidence type="ECO:0000256" key="1">
    <source>
        <dbReference type="SAM" id="Coils"/>
    </source>
</evidence>
<evidence type="ECO:0000313" key="4">
    <source>
        <dbReference type="Proteomes" id="UP000002524"/>
    </source>
</evidence>
<dbReference type="Pfam" id="PF01590">
    <property type="entry name" value="GAF"/>
    <property type="match status" value="1"/>
</dbReference>
<dbReference type="InterPro" id="IPR003018">
    <property type="entry name" value="GAF"/>
</dbReference>
<evidence type="ECO:0000313" key="3">
    <source>
        <dbReference type="EMBL" id="AAF12589.1"/>
    </source>
</evidence>
<dbReference type="PANTHER" id="PTHR43102:SF2">
    <property type="entry name" value="GAF DOMAIN-CONTAINING PROTEIN"/>
    <property type="match status" value="1"/>
</dbReference>
<geneLocation type="plasmid" evidence="4">
    <name>megaplasmid MP1</name>
</geneLocation>
<dbReference type="Gene3D" id="3.30.450.40">
    <property type="match status" value="2"/>
</dbReference>
<gene>
    <name evidence="3" type="ordered locus">DR_B0044</name>
</gene>
<dbReference type="SUPFAM" id="SSF55073">
    <property type="entry name" value="Nucleotide cyclase"/>
    <property type="match status" value="1"/>
</dbReference>
<dbReference type="PROSITE" id="PS50887">
    <property type="entry name" value="GGDEF"/>
    <property type="match status" value="1"/>
</dbReference>
<proteinExistence type="predicted"/>
<dbReference type="Gene3D" id="3.30.70.270">
    <property type="match status" value="1"/>
</dbReference>
<dbReference type="AlphaFoldDB" id="Q9RZS0"/>
<dbReference type="Proteomes" id="UP000002524">
    <property type="component" value="Plasmid MP1"/>
</dbReference>
<reference evidence="3 4" key="1">
    <citation type="journal article" date="1999" name="Science">
        <title>Genome sequence of the radioresistant bacterium Deinococcus radiodurans R1.</title>
        <authorList>
            <person name="White O."/>
            <person name="Eisen J.A."/>
            <person name="Heidelberg J.F."/>
            <person name="Hickey E.K."/>
            <person name="Peterson J.D."/>
            <person name="Dodson R.J."/>
            <person name="Haft D.H."/>
            <person name="Gwinn M.L."/>
            <person name="Nelson W.C."/>
            <person name="Richardson D.L."/>
            <person name="Moffat K.S."/>
            <person name="Qin H."/>
            <person name="Jiang L."/>
            <person name="Pamphile W."/>
            <person name="Crosby M."/>
            <person name="Shen M."/>
            <person name="Vamathevan J.J."/>
            <person name="Lam P."/>
            <person name="McDonald L."/>
            <person name="Utterback T."/>
            <person name="Zalewski C."/>
            <person name="Makarova K.S."/>
            <person name="Aravind L."/>
            <person name="Daly M.J."/>
            <person name="Minton K.W."/>
            <person name="Fleischmann R.D."/>
            <person name="Ketchum K.A."/>
            <person name="Nelson K.E."/>
            <person name="Salzberg S."/>
            <person name="Smith H.O."/>
            <person name="Venter J.C."/>
            <person name="Fraser C.M."/>
        </authorList>
    </citation>
    <scope>NUCLEOTIDE SEQUENCE [LARGE SCALE GENOMIC DNA]</scope>
    <source>
        <strain evidence="4">ATCC 13939 / DSM 20539 / JCM 16871 / LMG 4051 / NBRC 15346 / NCIMB 9279 / R1 / VKM B-1422</strain>
    </source>
</reference>
<dbReference type="CDD" id="cd01949">
    <property type="entry name" value="GGDEF"/>
    <property type="match status" value="1"/>
</dbReference>
<dbReference type="PANTHER" id="PTHR43102">
    <property type="entry name" value="SLR1143 PROTEIN"/>
    <property type="match status" value="1"/>
</dbReference>
<accession>Q9RZS0</accession>
<dbReference type="OrthoDB" id="9812358at2"/>
<evidence type="ECO:0000259" key="2">
    <source>
        <dbReference type="PROSITE" id="PS50887"/>
    </source>
</evidence>
<dbReference type="NCBIfam" id="TIGR00254">
    <property type="entry name" value="GGDEF"/>
    <property type="match status" value="1"/>
</dbReference>
<dbReference type="EMBL" id="AE001826">
    <property type="protein sequence ID" value="AAF12589.1"/>
    <property type="molecule type" value="Genomic_DNA"/>
</dbReference>
<keyword evidence="1" id="KW-0175">Coiled coil</keyword>
<feature type="coiled-coil region" evidence="1">
    <location>
        <begin position="158"/>
        <end position="192"/>
    </location>
</feature>
<dbReference type="GeneID" id="69519295"/>
<dbReference type="PATRIC" id="fig|243230.17.peg.41"/>
<dbReference type="GO" id="GO:0005886">
    <property type="term" value="C:plasma membrane"/>
    <property type="evidence" value="ECO:0000318"/>
    <property type="project" value="GO_Central"/>
</dbReference>
<dbReference type="SMART" id="SM00065">
    <property type="entry name" value="GAF"/>
    <property type="match status" value="1"/>
</dbReference>
<dbReference type="EnsemblBacteria" id="AAF12589">
    <property type="protein sequence ID" value="AAF12589"/>
    <property type="gene ID" value="DR_B0044"/>
</dbReference>
<dbReference type="GO" id="GO:0071111">
    <property type="term" value="F:cyclic-guanylate-specific phosphodiesterase activity"/>
    <property type="evidence" value="ECO:0000318"/>
    <property type="project" value="GO_Central"/>
</dbReference>
<dbReference type="SUPFAM" id="SSF55781">
    <property type="entry name" value="GAF domain-like"/>
    <property type="match status" value="2"/>
</dbReference>
<dbReference type="HOGENOM" id="CLU_000445_11_32_0"/>
<dbReference type="SMART" id="SM00267">
    <property type="entry name" value="GGDEF"/>
    <property type="match status" value="1"/>
</dbReference>
<organism evidence="3 4">
    <name type="scientific">Deinococcus radiodurans (strain ATCC 13939 / DSM 20539 / JCM 16871 / CCUG 27074 / LMG 4051 / NBRC 15346 / NCIMB 9279 / VKM B-1422 / R1)</name>
    <dbReference type="NCBI Taxonomy" id="243230"/>
    <lineage>
        <taxon>Bacteria</taxon>
        <taxon>Thermotogati</taxon>
        <taxon>Deinococcota</taxon>
        <taxon>Deinococci</taxon>
        <taxon>Deinococcales</taxon>
        <taxon>Deinococcaceae</taxon>
        <taxon>Deinococcus</taxon>
    </lineage>
</organism>
<sequence>MTTAAPQPQDNYARLLALARYEILDTLPEDSFDRLVQLTRHILRTPAAYINFVDQSRQWTKACVGAERDSKPLSESMCAWTILQDAPLVVENARLDRRFSHMQLVTGEASLQMYAGVPLTTPSGHRIGTLCVTDNQCHPLGDEDIQALQDLAALVMTELELRAANQELQRDLQAASCQSEELRRTLAQAKTLEGVSALTDLQLPPEEMMLAAAALLSDAVASDLTSLLLFDGPVLRAQAAHTHSRLSPAQRRYLELAVAALPNLAAGFTWSVRDAAVPVYVNDYAAHPHAQAEMVAGGVTQVAWVPLGTRSGVTSGLMSVRLGDHPVARWRSGDCALLEAAGRTIRSALDRWLLTELASQQARQDVLTGALNRRAFEEDFPVRPAPFSLALLDLDGFKAINDREGHSQGDKVLRVFAETLNVELPGGASLYRVGGDEFVVLLNSDDVPLFDEQLDIALLAARQVVAGSVGVSLGMAHSHEAAGPALVQLADARMYALKERRRAQRDTQHQDATKTL</sequence>
<dbReference type="InterPro" id="IPR029787">
    <property type="entry name" value="Nucleotide_cyclase"/>
</dbReference>
<keyword evidence="3" id="KW-0614">Plasmid</keyword>
<dbReference type="DNASU" id="1799793"/>
<dbReference type="PIR" id="A75623">
    <property type="entry name" value="A75623"/>
</dbReference>
<name>Q9RZS0_DEIRA</name>
<feature type="domain" description="GGDEF" evidence="2">
    <location>
        <begin position="385"/>
        <end position="510"/>
    </location>
</feature>
<dbReference type="InterPro" id="IPR000160">
    <property type="entry name" value="GGDEF_dom"/>
</dbReference>
<dbReference type="InParanoid" id="Q9RZS0"/>